<dbReference type="InterPro" id="IPR050529">
    <property type="entry name" value="CYP450_sterol_14alpha_dmase"/>
</dbReference>
<dbReference type="InterPro" id="IPR001128">
    <property type="entry name" value="Cyt_P450"/>
</dbReference>
<dbReference type="PANTHER" id="PTHR24304:SF2">
    <property type="entry name" value="24-HYDROXYCHOLESTEROL 7-ALPHA-HYDROXYLASE"/>
    <property type="match status" value="1"/>
</dbReference>
<keyword evidence="8" id="KW-0812">Transmembrane</keyword>
<dbReference type="SUPFAM" id="SSF48264">
    <property type="entry name" value="Cytochrome P450"/>
    <property type="match status" value="1"/>
</dbReference>
<evidence type="ECO:0000313" key="9">
    <source>
        <dbReference type="EMBL" id="RVD83253.1"/>
    </source>
</evidence>
<evidence type="ECO:0000256" key="4">
    <source>
        <dbReference type="ARBA" id="ARBA00022723"/>
    </source>
</evidence>
<comment type="cofactor">
    <cofactor evidence="1 6">
        <name>heme</name>
        <dbReference type="ChEBI" id="CHEBI:30413"/>
    </cofactor>
</comment>
<keyword evidence="4 6" id="KW-0479">Metal-binding</keyword>
<name>A0A436ZX37_ARTFL</name>
<evidence type="ECO:0000256" key="6">
    <source>
        <dbReference type="PIRSR" id="PIRSR602403-1"/>
    </source>
</evidence>
<dbReference type="GO" id="GO:0016705">
    <property type="term" value="F:oxidoreductase activity, acting on paired donors, with incorporation or reduction of molecular oxygen"/>
    <property type="evidence" value="ECO:0007669"/>
    <property type="project" value="InterPro"/>
</dbReference>
<organism evidence="9 10">
    <name type="scientific">Arthrobotrys flagrans</name>
    <name type="common">Nematode-trapping fungus</name>
    <name type="synonym">Trichothecium flagrans</name>
    <dbReference type="NCBI Taxonomy" id="97331"/>
    <lineage>
        <taxon>Eukaryota</taxon>
        <taxon>Fungi</taxon>
        <taxon>Dikarya</taxon>
        <taxon>Ascomycota</taxon>
        <taxon>Pezizomycotina</taxon>
        <taxon>Orbiliomycetes</taxon>
        <taxon>Orbiliales</taxon>
        <taxon>Orbiliaceae</taxon>
        <taxon>Arthrobotrys</taxon>
    </lineage>
</organism>
<dbReference type="VEuPathDB" id="FungiDB:DFL_007648"/>
<dbReference type="GO" id="GO:0005506">
    <property type="term" value="F:iron ion binding"/>
    <property type="evidence" value="ECO:0007669"/>
    <property type="project" value="InterPro"/>
</dbReference>
<proteinExistence type="inferred from homology"/>
<dbReference type="Pfam" id="PF00067">
    <property type="entry name" value="p450"/>
    <property type="match status" value="1"/>
</dbReference>
<accession>A0A436ZX37</accession>
<keyword evidence="7" id="KW-0503">Monooxygenase</keyword>
<protein>
    <recommendedName>
        <fullName evidence="11">Cytochrome P450</fullName>
    </recommendedName>
</protein>
<keyword evidence="3 6" id="KW-0349">Heme</keyword>
<dbReference type="GO" id="GO:0020037">
    <property type="term" value="F:heme binding"/>
    <property type="evidence" value="ECO:0007669"/>
    <property type="project" value="InterPro"/>
</dbReference>
<dbReference type="PANTHER" id="PTHR24304">
    <property type="entry name" value="CYTOCHROME P450 FAMILY 7"/>
    <property type="match status" value="1"/>
</dbReference>
<feature type="binding site" description="axial binding residue" evidence="6">
    <location>
        <position position="486"/>
    </location>
    <ligand>
        <name>heme</name>
        <dbReference type="ChEBI" id="CHEBI:30413"/>
    </ligand>
    <ligandPart>
        <name>Fe</name>
        <dbReference type="ChEBI" id="CHEBI:18248"/>
    </ligandPart>
</feature>
<comment type="similarity">
    <text evidence="2 7">Belongs to the cytochrome P450 family.</text>
</comment>
<reference evidence="9 10" key="1">
    <citation type="submission" date="2019-01" db="EMBL/GenBank/DDBJ databases">
        <title>Intercellular communication is required for trap formation in the nematode-trapping fungus Duddingtonia flagrans.</title>
        <authorList>
            <person name="Youssar L."/>
            <person name="Wernet V."/>
            <person name="Hensel N."/>
            <person name="Hildebrandt H.-G."/>
            <person name="Fischer R."/>
        </authorList>
    </citation>
    <scope>NUCLEOTIDE SEQUENCE [LARGE SCALE GENOMIC DNA]</scope>
    <source>
        <strain evidence="9 10">CBS H-5679</strain>
    </source>
</reference>
<dbReference type="OrthoDB" id="3366823at2759"/>
<evidence type="ECO:0008006" key="11">
    <source>
        <dbReference type="Google" id="ProtNLM"/>
    </source>
</evidence>
<evidence type="ECO:0000256" key="7">
    <source>
        <dbReference type="RuleBase" id="RU000461"/>
    </source>
</evidence>
<dbReference type="GO" id="GO:0008395">
    <property type="term" value="F:steroid hydroxylase activity"/>
    <property type="evidence" value="ECO:0007669"/>
    <property type="project" value="TreeGrafter"/>
</dbReference>
<evidence type="ECO:0000256" key="8">
    <source>
        <dbReference type="SAM" id="Phobius"/>
    </source>
</evidence>
<dbReference type="Proteomes" id="UP000283090">
    <property type="component" value="Unassembled WGS sequence"/>
</dbReference>
<feature type="transmembrane region" description="Helical" evidence="8">
    <location>
        <begin position="20"/>
        <end position="42"/>
    </location>
</feature>
<dbReference type="PROSITE" id="PS00086">
    <property type="entry name" value="CYTOCHROME_P450"/>
    <property type="match status" value="1"/>
</dbReference>
<sequence>MNSSVPIADSIRESLSIISLTPGSIVLYTALAVVLPLVYTFATTSLNAGKPTKDGEPPMPPYWIPFVGHAFSLMGSLDKLHGGYRKVDGRLGKPRTLVVFGQKIYFITDPASILLMWRKGKTVVFEPMIEFVMKNLFGAPDSCVKVLSVGQPGIDQRGLEGQIEWTKIVHKWYLQELNLGTPGLESLTREFIRELNLELEKHIGNEFEQIDLFAWVKKIMFPVSGRALYGHRLRIDDEFARNFWKWDSGFLELSKVFPDFLIPGVRAARAKVLDEFVRWRLEVQDLAESIDEDVSWEENIGARLIRNRVKLNRQVFAEDDHIAHASIHMSLFWGLEANAIPATCWLIAYVLFTPGLLERLKAEVMSCAEDPVKGSSLPTFNIDKLTKLTLLNAVWQEALRLGVSSLSPRVVIEDTEIDGYMYKKGGMIQGLSPLVQMEEEYWGKDVNEFKPDRWLPYPGEDSTAATKRIRESQSKLRPFGGGTTVCPGRHFAAQEILAMVAVLITSFEWDTIGGKVPEINRDFFGAGGLPAKDDVKVKLRRRA</sequence>
<dbReference type="EMBL" id="SAEB01000009">
    <property type="protein sequence ID" value="RVD83253.1"/>
    <property type="molecule type" value="Genomic_DNA"/>
</dbReference>
<dbReference type="GeneID" id="93589959"/>
<evidence type="ECO:0000313" key="10">
    <source>
        <dbReference type="Proteomes" id="UP000283090"/>
    </source>
</evidence>
<dbReference type="STRING" id="97331.A0A436ZX37"/>
<dbReference type="InterPro" id="IPR002403">
    <property type="entry name" value="Cyt_P450_E_grp-IV"/>
</dbReference>
<evidence type="ECO:0000256" key="5">
    <source>
        <dbReference type="ARBA" id="ARBA00023004"/>
    </source>
</evidence>
<evidence type="ECO:0000256" key="3">
    <source>
        <dbReference type="ARBA" id="ARBA00022617"/>
    </source>
</evidence>
<keyword evidence="8" id="KW-0472">Membrane</keyword>
<dbReference type="CDD" id="cd11040">
    <property type="entry name" value="CYP7_CYP8-like"/>
    <property type="match status" value="1"/>
</dbReference>
<dbReference type="InterPro" id="IPR036396">
    <property type="entry name" value="Cyt_P450_sf"/>
</dbReference>
<keyword evidence="10" id="KW-1185">Reference proteome</keyword>
<gene>
    <name evidence="9" type="ORF">DFL_007648</name>
</gene>
<keyword evidence="7" id="KW-0560">Oxidoreductase</keyword>
<dbReference type="PRINTS" id="PR00465">
    <property type="entry name" value="EP450IV"/>
</dbReference>
<dbReference type="RefSeq" id="XP_067488797.1">
    <property type="nucleotide sequence ID" value="XM_067637262.1"/>
</dbReference>
<dbReference type="InterPro" id="IPR017972">
    <property type="entry name" value="Cyt_P450_CS"/>
</dbReference>
<comment type="caution">
    <text evidence="9">The sequence shown here is derived from an EMBL/GenBank/DDBJ whole genome shotgun (WGS) entry which is preliminary data.</text>
</comment>
<dbReference type="AlphaFoldDB" id="A0A436ZX37"/>
<dbReference type="Gene3D" id="1.10.630.10">
    <property type="entry name" value="Cytochrome P450"/>
    <property type="match status" value="1"/>
</dbReference>
<keyword evidence="8" id="KW-1133">Transmembrane helix</keyword>
<keyword evidence="5 6" id="KW-0408">Iron</keyword>
<evidence type="ECO:0000256" key="1">
    <source>
        <dbReference type="ARBA" id="ARBA00001971"/>
    </source>
</evidence>
<evidence type="ECO:0000256" key="2">
    <source>
        <dbReference type="ARBA" id="ARBA00010617"/>
    </source>
</evidence>